<gene>
    <name evidence="5" type="ORF">KHM83_02275</name>
</gene>
<keyword evidence="1" id="KW-0004">4Fe-4S</keyword>
<reference evidence="5 6" key="1">
    <citation type="submission" date="2021-05" db="EMBL/GenBank/DDBJ databases">
        <title>Fusibacter ferrireducens sp. nov., an anaerobic, sulfur- and Fe-reducing bacterium isolated from the mangrove sediment.</title>
        <authorList>
            <person name="Qiu D."/>
        </authorList>
    </citation>
    <scope>NUCLEOTIDE SEQUENCE [LARGE SCALE GENOMIC DNA]</scope>
    <source>
        <strain evidence="5 6">DSM 12116</strain>
    </source>
</reference>
<dbReference type="Pfam" id="PF13484">
    <property type="entry name" value="Fer4_16"/>
    <property type="match status" value="1"/>
</dbReference>
<dbReference type="SUPFAM" id="SSF54862">
    <property type="entry name" value="4Fe-4S ferredoxins"/>
    <property type="match status" value="1"/>
</dbReference>
<evidence type="ECO:0000313" key="5">
    <source>
        <dbReference type="EMBL" id="MBS7525501.1"/>
    </source>
</evidence>
<dbReference type="RefSeq" id="WP_213235290.1">
    <property type="nucleotide sequence ID" value="NZ_JAHBCL010000003.1"/>
</dbReference>
<keyword evidence="2" id="KW-0479">Metal-binding</keyword>
<dbReference type="EMBL" id="JAHBCL010000003">
    <property type="protein sequence ID" value="MBS7525501.1"/>
    <property type="molecule type" value="Genomic_DNA"/>
</dbReference>
<comment type="caution">
    <text evidence="5">The sequence shown here is derived from an EMBL/GenBank/DDBJ whole genome shotgun (WGS) entry which is preliminary data.</text>
</comment>
<evidence type="ECO:0000256" key="2">
    <source>
        <dbReference type="ARBA" id="ARBA00022723"/>
    </source>
</evidence>
<evidence type="ECO:0000256" key="3">
    <source>
        <dbReference type="ARBA" id="ARBA00023004"/>
    </source>
</evidence>
<sequence length="356" mass="39377">MSRIEEFVGKWIAAVKVPSPARGRIEAGVLCLTEQSCTFLSAQMQATLKETKVMTSFEPNPNDRNVYDHILKEFGGNAIVIVVGVPYPLTQPNGPQTGKGFIDGVAAYGEYHDQVNEILRKLAAALAEVIDFTPLQEARYVDTSPYVDRELGFWSGLGEYGRHHQLMNAALGSHFNIGTLMLGAPKGYLPEGENEAVMAKLMERADESRLFKGCRDCYACVTACPTGICGTSVMDRDRCLSYITQTKEIISDELVIKMGNRLYGCSTCQLACPYNEVMSDLGAGGVVLKQAIQLTNRSFKRQYGHTGIAWRGVNVFKRNAIIAMYNTGTLLSDSERELLAGHPFLKSYVRKLYDNR</sequence>
<dbReference type="PROSITE" id="PS00198">
    <property type="entry name" value="4FE4S_FER_1"/>
    <property type="match status" value="1"/>
</dbReference>
<keyword evidence="3" id="KW-0408">Iron</keyword>
<evidence type="ECO:0000256" key="1">
    <source>
        <dbReference type="ARBA" id="ARBA00022485"/>
    </source>
</evidence>
<accession>A0ABS5PMB4</accession>
<protein>
    <recommendedName>
        <fullName evidence="7">Epoxyqueuosine reductase</fullName>
    </recommendedName>
</protein>
<evidence type="ECO:0000313" key="6">
    <source>
        <dbReference type="Proteomes" id="UP000746471"/>
    </source>
</evidence>
<keyword evidence="6" id="KW-1185">Reference proteome</keyword>
<organism evidence="5 6">
    <name type="scientific">Fusibacter paucivorans</name>
    <dbReference type="NCBI Taxonomy" id="76009"/>
    <lineage>
        <taxon>Bacteria</taxon>
        <taxon>Bacillati</taxon>
        <taxon>Bacillota</taxon>
        <taxon>Clostridia</taxon>
        <taxon>Eubacteriales</taxon>
        <taxon>Eubacteriales Family XII. Incertae Sedis</taxon>
        <taxon>Fusibacter</taxon>
    </lineage>
</organism>
<name>A0ABS5PMB4_9FIRM</name>
<keyword evidence="4" id="KW-0411">Iron-sulfur</keyword>
<dbReference type="PANTHER" id="PTHR30002">
    <property type="entry name" value="EPOXYQUEUOSINE REDUCTASE"/>
    <property type="match status" value="1"/>
</dbReference>
<evidence type="ECO:0008006" key="7">
    <source>
        <dbReference type="Google" id="ProtNLM"/>
    </source>
</evidence>
<dbReference type="InterPro" id="IPR004453">
    <property type="entry name" value="QueG"/>
</dbReference>
<dbReference type="InterPro" id="IPR017900">
    <property type="entry name" value="4Fe4S_Fe_S_CS"/>
</dbReference>
<dbReference type="Proteomes" id="UP000746471">
    <property type="component" value="Unassembled WGS sequence"/>
</dbReference>
<dbReference type="PANTHER" id="PTHR30002:SF4">
    <property type="entry name" value="EPOXYQUEUOSINE REDUCTASE"/>
    <property type="match status" value="1"/>
</dbReference>
<proteinExistence type="predicted"/>
<evidence type="ECO:0000256" key="4">
    <source>
        <dbReference type="ARBA" id="ARBA00023014"/>
    </source>
</evidence>